<name>A0AAV4SNF9_CAEEX</name>
<evidence type="ECO:0000313" key="1">
    <source>
        <dbReference type="EMBL" id="GIY34010.1"/>
    </source>
</evidence>
<gene>
    <name evidence="1" type="ORF">CEXT_518101</name>
</gene>
<protein>
    <recommendedName>
        <fullName evidence="3">Ribosomal protein L32</fullName>
    </recommendedName>
</protein>
<reference evidence="1 2" key="1">
    <citation type="submission" date="2021-06" db="EMBL/GenBank/DDBJ databases">
        <title>Caerostris extrusa draft genome.</title>
        <authorList>
            <person name="Kono N."/>
            <person name="Arakawa K."/>
        </authorList>
    </citation>
    <scope>NUCLEOTIDE SEQUENCE [LARGE SCALE GENOMIC DNA]</scope>
</reference>
<organism evidence="1 2">
    <name type="scientific">Caerostris extrusa</name>
    <name type="common">Bark spider</name>
    <name type="synonym">Caerostris bankana</name>
    <dbReference type="NCBI Taxonomy" id="172846"/>
    <lineage>
        <taxon>Eukaryota</taxon>
        <taxon>Metazoa</taxon>
        <taxon>Ecdysozoa</taxon>
        <taxon>Arthropoda</taxon>
        <taxon>Chelicerata</taxon>
        <taxon>Arachnida</taxon>
        <taxon>Araneae</taxon>
        <taxon>Araneomorphae</taxon>
        <taxon>Entelegynae</taxon>
        <taxon>Araneoidea</taxon>
        <taxon>Araneidae</taxon>
        <taxon>Caerostris</taxon>
    </lineage>
</organism>
<dbReference type="EMBL" id="BPLR01009713">
    <property type="protein sequence ID" value="GIY34010.1"/>
    <property type="molecule type" value="Genomic_DNA"/>
</dbReference>
<sequence length="101" mass="11925">MDTHFILPFFWSVTEAKKESDREAIHFCVKLSETTFILRIPRLKRAGSEESRSSKIQKWVARRRLLFLLLSNIRHFVFSKNSEFASKNEDSGIFLTKDFLV</sequence>
<keyword evidence="2" id="KW-1185">Reference proteome</keyword>
<dbReference type="AlphaFoldDB" id="A0AAV4SNF9"/>
<evidence type="ECO:0000313" key="2">
    <source>
        <dbReference type="Proteomes" id="UP001054945"/>
    </source>
</evidence>
<evidence type="ECO:0008006" key="3">
    <source>
        <dbReference type="Google" id="ProtNLM"/>
    </source>
</evidence>
<comment type="caution">
    <text evidence="1">The sequence shown here is derived from an EMBL/GenBank/DDBJ whole genome shotgun (WGS) entry which is preliminary data.</text>
</comment>
<proteinExistence type="predicted"/>
<dbReference type="Proteomes" id="UP001054945">
    <property type="component" value="Unassembled WGS sequence"/>
</dbReference>
<accession>A0AAV4SNF9</accession>